<feature type="signal peptide" evidence="7">
    <location>
        <begin position="1"/>
        <end position="18"/>
    </location>
</feature>
<sequence length="761" mass="88231">MKRIVFILSVFLSCHVFAAVRMPELKWSVSYSADKQLSQGKEIPAIVPGAVQLDIARAENYPPYVFNDNYKQYGWMEDMYYTYKTQFKKPVLSSSERLYFVSKGIDYQFEIYLNGEKLFYQEGMFTYVNLDLTDKLQPDNSLQILIYPVPKKQKTPVDRSQAAHVVKPAVSYGWDWHPRLVPLGIWDDTYLEKRNVSHIDDVFVKYVLSDKFDKANIELAIEGRNLDDCSFSWTLKNKEGKNVLRRQGKLSEHSLLEGIEFRNPELWWSYDHGTPYLYTSVFELKDKKGKSIQKITEKIGFRRVRLVMNEGAWDEPEDFPKGRSVPPAQLELNGRKIFAKGTNWVNPEIFPGIITRERYNELIDLAVEANFNMFRIWGGGIVNKESFFELCDEKGILVWEEFPLSCNLYPDEPHYLSILKQEATSIVKRLRKHPCLAMWCGGNELFNNWSLMTDQSLPLRLLNSICLEYDPLVPYNPTSPLYGMAHGCYIFKYFDGREVFEAMNNAHNTAYTEFGMPGISPMEVLKQIIPENQLFPPKPNTAWQEHHAFGAWAGDTWLCPDILNEYFGQATSLEELIAQSQLMQSEGYKAIYEEARRQKPYCSMALNWCYNEPWPAAVNNSLLVYPAIAKPAFYAVSNSCRPFCTSARLSKFVWNEGEEFFAEIWLLNDKYEKICPGKLRIKLQAGNETIEILTWDTPTTEKNTNLAGPTARFKLPKWTVDRFKLILEVDENPEYNSEYTLLYRPKPEPKEKGTAILNMNN</sequence>
<evidence type="ECO:0000256" key="5">
    <source>
        <dbReference type="ARBA" id="ARBA00022801"/>
    </source>
</evidence>
<dbReference type="InterPro" id="IPR006103">
    <property type="entry name" value="Glyco_hydro_2_cat"/>
</dbReference>
<dbReference type="Proteomes" id="UP000594042">
    <property type="component" value="Chromosome"/>
</dbReference>
<dbReference type="InterPro" id="IPR006102">
    <property type="entry name" value="Ig-like_GH2"/>
</dbReference>
<dbReference type="Gene3D" id="2.60.40.10">
    <property type="entry name" value="Immunoglobulins"/>
    <property type="match status" value="1"/>
</dbReference>
<feature type="chain" id="PRO_5028889394" description="beta-mannosidase" evidence="7">
    <location>
        <begin position="19"/>
        <end position="761"/>
    </location>
</feature>
<dbReference type="SUPFAM" id="SSF49785">
    <property type="entry name" value="Galactose-binding domain-like"/>
    <property type="match status" value="1"/>
</dbReference>
<evidence type="ECO:0000259" key="9">
    <source>
        <dbReference type="Pfam" id="PF02836"/>
    </source>
</evidence>
<dbReference type="AlphaFoldDB" id="A0A7G1HU73"/>
<feature type="domain" description="Glycoside hydrolase family 2 catalytic" evidence="9">
    <location>
        <begin position="329"/>
        <end position="445"/>
    </location>
</feature>
<dbReference type="InterPro" id="IPR013783">
    <property type="entry name" value="Ig-like_fold"/>
</dbReference>
<organism evidence="11 12">
    <name type="scientific">Coprobacter secundus subsp. similis</name>
    <dbReference type="NCBI Taxonomy" id="2751153"/>
    <lineage>
        <taxon>Bacteria</taxon>
        <taxon>Pseudomonadati</taxon>
        <taxon>Bacteroidota</taxon>
        <taxon>Bacteroidia</taxon>
        <taxon>Bacteroidales</taxon>
        <taxon>Barnesiellaceae</taxon>
        <taxon>Coprobacter</taxon>
    </lineage>
</organism>
<dbReference type="RefSeq" id="WP_200755469.1">
    <property type="nucleotide sequence ID" value="NZ_AP023322.1"/>
</dbReference>
<evidence type="ECO:0000313" key="11">
    <source>
        <dbReference type="EMBL" id="BCI62071.1"/>
    </source>
</evidence>
<comment type="catalytic activity">
    <reaction evidence="1">
        <text>Hydrolysis of terminal, non-reducing beta-D-mannose residues in beta-D-mannosides.</text>
        <dbReference type="EC" id="3.2.1.25"/>
    </reaction>
</comment>
<evidence type="ECO:0000256" key="4">
    <source>
        <dbReference type="ARBA" id="ARBA00022729"/>
    </source>
</evidence>
<keyword evidence="6" id="KW-0326">Glycosidase</keyword>
<evidence type="ECO:0000256" key="1">
    <source>
        <dbReference type="ARBA" id="ARBA00000829"/>
    </source>
</evidence>
<dbReference type="SUPFAM" id="SSF49303">
    <property type="entry name" value="beta-Galactosidase/glucuronidase domain"/>
    <property type="match status" value="1"/>
</dbReference>
<dbReference type="GO" id="GO:0006516">
    <property type="term" value="P:glycoprotein catabolic process"/>
    <property type="evidence" value="ECO:0007669"/>
    <property type="project" value="TreeGrafter"/>
</dbReference>
<dbReference type="InterPro" id="IPR017853">
    <property type="entry name" value="GH"/>
</dbReference>
<evidence type="ECO:0000259" key="10">
    <source>
        <dbReference type="Pfam" id="PF22666"/>
    </source>
</evidence>
<keyword evidence="5" id="KW-0378">Hydrolase</keyword>
<keyword evidence="12" id="KW-1185">Reference proteome</keyword>
<evidence type="ECO:0000256" key="2">
    <source>
        <dbReference type="ARBA" id="ARBA00007401"/>
    </source>
</evidence>
<comment type="similarity">
    <text evidence="2">Belongs to the glycosyl hydrolase 2 family.</text>
</comment>
<dbReference type="KEGG" id="copr:Cop2CBH44_04240"/>
<evidence type="ECO:0000256" key="3">
    <source>
        <dbReference type="ARBA" id="ARBA00012754"/>
    </source>
</evidence>
<dbReference type="Pfam" id="PF02836">
    <property type="entry name" value="Glyco_hydro_2_C"/>
    <property type="match status" value="1"/>
</dbReference>
<evidence type="ECO:0000313" key="12">
    <source>
        <dbReference type="Proteomes" id="UP000594042"/>
    </source>
</evidence>
<dbReference type="Pfam" id="PF22666">
    <property type="entry name" value="Glyco_hydro_2_N2"/>
    <property type="match status" value="1"/>
</dbReference>
<dbReference type="Pfam" id="PF00703">
    <property type="entry name" value="Glyco_hydro_2"/>
    <property type="match status" value="1"/>
</dbReference>
<dbReference type="Gene3D" id="2.60.120.260">
    <property type="entry name" value="Galactose-binding domain-like"/>
    <property type="match status" value="1"/>
</dbReference>
<dbReference type="EC" id="3.2.1.25" evidence="3"/>
<dbReference type="InterPro" id="IPR050887">
    <property type="entry name" value="Beta-mannosidase_GH2"/>
</dbReference>
<evidence type="ECO:0000256" key="6">
    <source>
        <dbReference type="ARBA" id="ARBA00023295"/>
    </source>
</evidence>
<dbReference type="InterPro" id="IPR008979">
    <property type="entry name" value="Galactose-bd-like_sf"/>
</dbReference>
<dbReference type="PANTHER" id="PTHR43730">
    <property type="entry name" value="BETA-MANNOSIDASE"/>
    <property type="match status" value="1"/>
</dbReference>
<reference evidence="12" key="1">
    <citation type="submission" date="2020-07" db="EMBL/GenBank/DDBJ databases">
        <title>Complete genome sequencing of Coprobacter sp. strain 2CBH44.</title>
        <authorList>
            <person name="Sakamoto M."/>
            <person name="Murakami T."/>
            <person name="Mori H."/>
        </authorList>
    </citation>
    <scope>NUCLEOTIDE SEQUENCE [LARGE SCALE GENOMIC DNA]</scope>
    <source>
        <strain evidence="12">2CBH44</strain>
    </source>
</reference>
<name>A0A7G1HU73_9BACT</name>
<feature type="domain" description="Beta-mannosidase-like galactose-binding" evidence="10">
    <location>
        <begin position="36"/>
        <end position="186"/>
    </location>
</feature>
<dbReference type="InterPro" id="IPR054593">
    <property type="entry name" value="Beta-mannosidase-like_N2"/>
</dbReference>
<proteinExistence type="inferred from homology"/>
<protein>
    <recommendedName>
        <fullName evidence="3">beta-mannosidase</fullName>
        <ecNumber evidence="3">3.2.1.25</ecNumber>
    </recommendedName>
</protein>
<accession>A0A7G1HU73</accession>
<gene>
    <name evidence="11" type="ORF">Cop2CBH44_04240</name>
</gene>
<evidence type="ECO:0000259" key="8">
    <source>
        <dbReference type="Pfam" id="PF00703"/>
    </source>
</evidence>
<dbReference type="Gene3D" id="3.20.20.80">
    <property type="entry name" value="Glycosidases"/>
    <property type="match status" value="1"/>
</dbReference>
<keyword evidence="4 7" id="KW-0732">Signal</keyword>
<dbReference type="EMBL" id="AP023322">
    <property type="protein sequence ID" value="BCI62071.1"/>
    <property type="molecule type" value="Genomic_DNA"/>
</dbReference>
<dbReference type="GO" id="GO:0004567">
    <property type="term" value="F:beta-mannosidase activity"/>
    <property type="evidence" value="ECO:0007669"/>
    <property type="project" value="UniProtKB-EC"/>
</dbReference>
<dbReference type="SUPFAM" id="SSF51445">
    <property type="entry name" value="(Trans)glycosidases"/>
    <property type="match status" value="1"/>
</dbReference>
<dbReference type="InterPro" id="IPR036156">
    <property type="entry name" value="Beta-gal/glucu_dom_sf"/>
</dbReference>
<dbReference type="PANTHER" id="PTHR43730:SF1">
    <property type="entry name" value="BETA-MANNOSIDASE"/>
    <property type="match status" value="1"/>
</dbReference>
<dbReference type="GO" id="GO:0005975">
    <property type="term" value="P:carbohydrate metabolic process"/>
    <property type="evidence" value="ECO:0007669"/>
    <property type="project" value="InterPro"/>
</dbReference>
<feature type="domain" description="Glycoside hydrolase family 2 immunoglobulin-like beta-sandwich" evidence="8">
    <location>
        <begin position="198"/>
        <end position="302"/>
    </location>
</feature>
<evidence type="ECO:0000256" key="7">
    <source>
        <dbReference type="SAM" id="SignalP"/>
    </source>
</evidence>